<gene>
    <name evidence="2" type="ORF">ATI53_10154</name>
</gene>
<evidence type="ECO:0000313" key="2">
    <source>
        <dbReference type="EMBL" id="RAK17206.1"/>
    </source>
</evidence>
<dbReference type="SUPFAM" id="SSF56524">
    <property type="entry name" value="Oxidoreductase molybdopterin-binding domain"/>
    <property type="match status" value="1"/>
</dbReference>
<evidence type="ECO:0000259" key="1">
    <source>
        <dbReference type="Pfam" id="PF00174"/>
    </source>
</evidence>
<proteinExistence type="predicted"/>
<dbReference type="InterPro" id="IPR036374">
    <property type="entry name" value="OxRdtase_Mopterin-bd_sf"/>
</dbReference>
<dbReference type="Gene3D" id="3.90.420.10">
    <property type="entry name" value="Oxidoreductase, molybdopterin-binding domain"/>
    <property type="match status" value="1"/>
</dbReference>
<dbReference type="InterPro" id="IPR000572">
    <property type="entry name" value="OxRdtase_Mopterin-bd_dom"/>
</dbReference>
<dbReference type="EMBL" id="QLMG01000015">
    <property type="protein sequence ID" value="RAK17206.1"/>
    <property type="molecule type" value="Genomic_DNA"/>
</dbReference>
<reference evidence="2 3" key="1">
    <citation type="submission" date="2018-06" db="EMBL/GenBank/DDBJ databases">
        <title>Genomic Encyclopedia of Archaeal and Bacterial Type Strains, Phase II (KMG-II): from individual species to whole genera.</title>
        <authorList>
            <person name="Goeker M."/>
        </authorList>
    </citation>
    <scope>NUCLEOTIDE SEQUENCE [LARGE SCALE GENOMIC DNA]</scope>
    <source>
        <strain evidence="2 3">DSM 22011</strain>
    </source>
</reference>
<feature type="domain" description="Oxidoreductase molybdopterin-binding" evidence="1">
    <location>
        <begin position="45"/>
        <end position="117"/>
    </location>
</feature>
<evidence type="ECO:0000313" key="3">
    <source>
        <dbReference type="Proteomes" id="UP000249165"/>
    </source>
</evidence>
<dbReference type="Proteomes" id="UP000249165">
    <property type="component" value="Unassembled WGS sequence"/>
</dbReference>
<name>A0A327YB49_9RHOB</name>
<protein>
    <recommendedName>
        <fullName evidence="1">Oxidoreductase molybdopterin-binding domain-containing protein</fullName>
    </recommendedName>
</protein>
<dbReference type="AlphaFoldDB" id="A0A327YB49"/>
<dbReference type="Pfam" id="PF00174">
    <property type="entry name" value="Oxidored_molyb"/>
    <property type="match status" value="1"/>
</dbReference>
<keyword evidence="3" id="KW-1185">Reference proteome</keyword>
<accession>A0A327YB49</accession>
<comment type="caution">
    <text evidence="2">The sequence shown here is derived from an EMBL/GenBank/DDBJ whole genome shotgun (WGS) entry which is preliminary data.</text>
</comment>
<sequence length="143" mass="15888">MTMTTLAVADSDVMLTTTVNDVTRSFTMTELQALPVERFETKTIWTEGTQSFEGVPLAAVLDELGVTEGTVSAQAINDYAVDIPVDEITETAPIIAYHQNGGAMSRRDKGPLWLVYPYDSHPELQSEVIYSRSIWQMDRLSVK</sequence>
<organism evidence="2 3">
    <name type="scientific">Salipiger aestuarii</name>
    <dbReference type="NCBI Taxonomy" id="568098"/>
    <lineage>
        <taxon>Bacteria</taxon>
        <taxon>Pseudomonadati</taxon>
        <taxon>Pseudomonadota</taxon>
        <taxon>Alphaproteobacteria</taxon>
        <taxon>Rhodobacterales</taxon>
        <taxon>Roseobacteraceae</taxon>
        <taxon>Salipiger</taxon>
    </lineage>
</organism>